<name>A0A841JPP5_9BACT</name>
<keyword evidence="5 9" id="KW-0560">Oxidoreductase</keyword>
<dbReference type="InterPro" id="IPR018214">
    <property type="entry name" value="GluRdtase_CS"/>
</dbReference>
<feature type="active site" description="Nucleophile" evidence="9 10">
    <location>
        <position position="50"/>
    </location>
</feature>
<evidence type="ECO:0000256" key="2">
    <source>
        <dbReference type="ARBA" id="ARBA00005916"/>
    </source>
</evidence>
<evidence type="ECO:0000256" key="11">
    <source>
        <dbReference type="PIRSR" id="PIRSR000445-2"/>
    </source>
</evidence>
<comment type="subunit">
    <text evidence="9">Homodimer.</text>
</comment>
<evidence type="ECO:0000256" key="12">
    <source>
        <dbReference type="PIRSR" id="PIRSR000445-3"/>
    </source>
</evidence>
<dbReference type="FunFam" id="3.30.460.30:FF:000001">
    <property type="entry name" value="Glutamyl-tRNA reductase"/>
    <property type="match status" value="1"/>
</dbReference>
<dbReference type="Gene3D" id="3.30.460.30">
    <property type="entry name" value="Glutamyl-tRNA reductase, N-terminal domain"/>
    <property type="match status" value="1"/>
</dbReference>
<comment type="caution">
    <text evidence="19">The sequence shown here is derived from an EMBL/GenBank/DDBJ whole genome shotgun (WGS) entry which is preliminary data.</text>
</comment>
<dbReference type="InterPro" id="IPR036291">
    <property type="entry name" value="NAD(P)-bd_dom_sf"/>
</dbReference>
<organism evidence="19 20">
    <name type="scientific">Silvibacterium bohemicum</name>
    <dbReference type="NCBI Taxonomy" id="1577686"/>
    <lineage>
        <taxon>Bacteria</taxon>
        <taxon>Pseudomonadati</taxon>
        <taxon>Acidobacteriota</taxon>
        <taxon>Terriglobia</taxon>
        <taxon>Terriglobales</taxon>
        <taxon>Acidobacteriaceae</taxon>
        <taxon>Silvibacterium</taxon>
    </lineage>
</organism>
<dbReference type="CDD" id="cd05213">
    <property type="entry name" value="NAD_bind_Glutamyl_tRNA_reduct"/>
    <property type="match status" value="1"/>
</dbReference>
<feature type="domain" description="Tetrapyrrole biosynthesis glutamyl-tRNA reductase dimerisation" evidence="16">
    <location>
        <begin position="317"/>
        <end position="415"/>
    </location>
</feature>
<dbReference type="Pfam" id="PF05201">
    <property type="entry name" value="GlutR_N"/>
    <property type="match status" value="1"/>
</dbReference>
<dbReference type="SUPFAM" id="SSF69742">
    <property type="entry name" value="Glutamyl tRNA-reductase catalytic, N-terminal domain"/>
    <property type="match status" value="1"/>
</dbReference>
<dbReference type="Gene3D" id="3.40.50.720">
    <property type="entry name" value="NAD(P)-binding Rossmann-like Domain"/>
    <property type="match status" value="1"/>
</dbReference>
<keyword evidence="20" id="KW-1185">Reference proteome</keyword>
<comment type="domain">
    <text evidence="9">Possesses an unusual extended V-shaped dimeric structure with each monomer consisting of three distinct domains arranged along a curved 'spinal' alpha-helix. The N-terminal catalytic domain specifically recognizes the glutamate moiety of the substrate. The second domain is the NADPH-binding domain, and the third C-terminal domain is responsible for dimerization.</text>
</comment>
<keyword evidence="6 9" id="KW-0627">Porphyrin biosynthesis</keyword>
<dbReference type="InterPro" id="IPR015895">
    <property type="entry name" value="4pyrrol_synth_GluRdtase_N"/>
</dbReference>
<feature type="site" description="Important for activity" evidence="9 13">
    <location>
        <position position="96"/>
    </location>
</feature>
<feature type="binding site" evidence="9 11">
    <location>
        <begin position="49"/>
        <end position="52"/>
    </location>
    <ligand>
        <name>substrate</name>
    </ligand>
</feature>
<comment type="catalytic activity">
    <reaction evidence="7 9 14">
        <text>(S)-4-amino-5-oxopentanoate + tRNA(Glu) + NADP(+) = L-glutamyl-tRNA(Glu) + NADPH + H(+)</text>
        <dbReference type="Rhea" id="RHEA:12344"/>
        <dbReference type="Rhea" id="RHEA-COMP:9663"/>
        <dbReference type="Rhea" id="RHEA-COMP:9680"/>
        <dbReference type="ChEBI" id="CHEBI:15378"/>
        <dbReference type="ChEBI" id="CHEBI:57501"/>
        <dbReference type="ChEBI" id="CHEBI:57783"/>
        <dbReference type="ChEBI" id="CHEBI:58349"/>
        <dbReference type="ChEBI" id="CHEBI:78442"/>
        <dbReference type="ChEBI" id="CHEBI:78520"/>
        <dbReference type="EC" id="1.2.1.70"/>
    </reaction>
</comment>
<evidence type="ECO:0000256" key="9">
    <source>
        <dbReference type="HAMAP-Rule" id="MF_00087"/>
    </source>
</evidence>
<gene>
    <name evidence="9" type="primary">hemA</name>
    <name evidence="19" type="ORF">HNQ77_001296</name>
</gene>
<evidence type="ECO:0000259" key="18">
    <source>
        <dbReference type="Pfam" id="PF05201"/>
    </source>
</evidence>
<evidence type="ECO:0000256" key="7">
    <source>
        <dbReference type="ARBA" id="ARBA00047464"/>
    </source>
</evidence>
<accession>A0A841JPP5</accession>
<dbReference type="PROSITE" id="PS00747">
    <property type="entry name" value="GLUTR"/>
    <property type="match status" value="1"/>
</dbReference>
<evidence type="ECO:0000259" key="17">
    <source>
        <dbReference type="Pfam" id="PF01488"/>
    </source>
</evidence>
<evidence type="ECO:0000256" key="5">
    <source>
        <dbReference type="ARBA" id="ARBA00023002"/>
    </source>
</evidence>
<evidence type="ECO:0000313" key="20">
    <source>
        <dbReference type="Proteomes" id="UP000538666"/>
    </source>
</evidence>
<evidence type="ECO:0000256" key="6">
    <source>
        <dbReference type="ARBA" id="ARBA00023244"/>
    </source>
</evidence>
<dbReference type="RefSeq" id="WP_050062244.1">
    <property type="nucleotide sequence ID" value="NZ_JACHEK010000002.1"/>
</dbReference>
<dbReference type="EMBL" id="JACHEK010000002">
    <property type="protein sequence ID" value="MBB6143352.1"/>
    <property type="molecule type" value="Genomic_DNA"/>
</dbReference>
<comment type="similarity">
    <text evidence="2 9 14">Belongs to the glutamyl-tRNA reductase family.</text>
</comment>
<dbReference type="InterPro" id="IPR015896">
    <property type="entry name" value="4pyrrol_synth_GluRdtase_dimer"/>
</dbReference>
<feature type="binding site" evidence="9 11">
    <location>
        <position position="106"/>
    </location>
    <ligand>
        <name>substrate</name>
    </ligand>
</feature>
<evidence type="ECO:0000313" key="19">
    <source>
        <dbReference type="EMBL" id="MBB6143352.1"/>
    </source>
</evidence>
<reference evidence="19 20" key="1">
    <citation type="submission" date="2020-08" db="EMBL/GenBank/DDBJ databases">
        <title>Genomic Encyclopedia of Type Strains, Phase IV (KMG-IV): sequencing the most valuable type-strain genomes for metagenomic binning, comparative biology and taxonomic classification.</title>
        <authorList>
            <person name="Goeker M."/>
        </authorList>
    </citation>
    <scope>NUCLEOTIDE SEQUENCE [LARGE SCALE GENOMIC DNA]</scope>
    <source>
        <strain evidence="19 20">DSM 103733</strain>
    </source>
</reference>
<dbReference type="EC" id="1.2.1.70" evidence="3 9"/>
<sequence>MKILLTGLNHKTAPVELRERLAIAPDQLAEETRSLLSHPGIREGLILSTCNRVELLVAYEGDDPELETYLNRQYSVDAASLLPHLYHYRETEAVRHLFRVASSLDSMVVGEPQILGQVKESYTVARSVGAVGGNLERLLQGAFSTAKKIRSETQIGASSVSIASVAVDLARKIFGSLEGKRVLLVGAGKMSELAARHLLGHGASSLLISNRTHERAVKMAQKFDGHVIRFEDLYTRGDEADIVITSTGSPEFLFRTPHAQQFLHRRRNRPMIFIDIAVPRDVEPEMNRLDGIFLYDIDDLQSLATSNLTGRSREAERAETILQEEVARYQRRIESLDVVPTLVGLQSYAESVRQAELRRAHSRLQSLTPDQMAAVEAVTRGLVNKFLHHPLQALKSAARDGNTDALNAIRTAFQLNETQESVSPTSHREAGHPHSFEEEND</sequence>
<evidence type="ECO:0000259" key="16">
    <source>
        <dbReference type="Pfam" id="PF00745"/>
    </source>
</evidence>
<feature type="domain" description="Quinate/shikimate 5-dehydrogenase/glutamyl-tRNA reductase" evidence="17">
    <location>
        <begin position="168"/>
        <end position="302"/>
    </location>
</feature>
<feature type="binding site" evidence="9 11">
    <location>
        <position position="117"/>
    </location>
    <ligand>
        <name>substrate</name>
    </ligand>
</feature>
<dbReference type="InterPro" id="IPR036343">
    <property type="entry name" value="GluRdtase_N_sf"/>
</dbReference>
<comment type="pathway">
    <text evidence="1 9 14">Porphyrin-containing compound metabolism; protoporphyrin-IX biosynthesis; 5-aminolevulinate from L-glutamyl-tRNA(Glu): step 1/2.</text>
</comment>
<dbReference type="GO" id="GO:0008883">
    <property type="term" value="F:glutamyl-tRNA reductase activity"/>
    <property type="evidence" value="ECO:0007669"/>
    <property type="project" value="UniProtKB-UniRule"/>
</dbReference>
<feature type="domain" description="Glutamyl-tRNA reductase N-terminal" evidence="18">
    <location>
        <begin position="7"/>
        <end position="153"/>
    </location>
</feature>
<keyword evidence="4 9" id="KW-0521">NADP</keyword>
<evidence type="ECO:0000256" key="1">
    <source>
        <dbReference type="ARBA" id="ARBA00005059"/>
    </source>
</evidence>
<dbReference type="PANTHER" id="PTHR43013">
    <property type="entry name" value="GLUTAMYL-TRNA REDUCTASE"/>
    <property type="match status" value="1"/>
</dbReference>
<dbReference type="InterPro" id="IPR006151">
    <property type="entry name" value="Shikm_DH/Glu-tRNA_Rdtase"/>
</dbReference>
<dbReference type="UniPathway" id="UPA00251">
    <property type="reaction ID" value="UER00316"/>
</dbReference>
<dbReference type="NCBIfam" id="TIGR01035">
    <property type="entry name" value="hemA"/>
    <property type="match status" value="1"/>
</dbReference>
<dbReference type="OrthoDB" id="110209at2"/>
<dbReference type="Pfam" id="PF00745">
    <property type="entry name" value="GlutR_dimer"/>
    <property type="match status" value="1"/>
</dbReference>
<dbReference type="FunFam" id="3.40.50.720:FF:000031">
    <property type="entry name" value="Glutamyl-tRNA reductase"/>
    <property type="match status" value="1"/>
</dbReference>
<dbReference type="GO" id="GO:0050661">
    <property type="term" value="F:NADP binding"/>
    <property type="evidence" value="ECO:0007669"/>
    <property type="project" value="InterPro"/>
</dbReference>
<comment type="function">
    <text evidence="9">Catalyzes the NADPH-dependent reduction of glutamyl-tRNA(Glu) to glutamate 1-semialdehyde (GSA).</text>
</comment>
<evidence type="ECO:0000256" key="15">
    <source>
        <dbReference type="SAM" id="MobiDB-lite"/>
    </source>
</evidence>
<proteinExistence type="inferred from homology"/>
<dbReference type="InterPro" id="IPR036453">
    <property type="entry name" value="GluRdtase_dimer_dom_sf"/>
</dbReference>
<feature type="region of interest" description="Disordered" evidence="15">
    <location>
        <begin position="417"/>
        <end position="441"/>
    </location>
</feature>
<feature type="compositionally biased region" description="Basic and acidic residues" evidence="15">
    <location>
        <begin position="426"/>
        <end position="441"/>
    </location>
</feature>
<dbReference type="Proteomes" id="UP000538666">
    <property type="component" value="Unassembled WGS sequence"/>
</dbReference>
<evidence type="ECO:0000256" key="10">
    <source>
        <dbReference type="PIRSR" id="PIRSR000445-1"/>
    </source>
</evidence>
<evidence type="ECO:0000256" key="13">
    <source>
        <dbReference type="PIRSR" id="PIRSR000445-4"/>
    </source>
</evidence>
<evidence type="ECO:0000256" key="4">
    <source>
        <dbReference type="ARBA" id="ARBA00022857"/>
    </source>
</evidence>
<dbReference type="InterPro" id="IPR000343">
    <property type="entry name" value="4pyrrol_synth_GluRdtase"/>
</dbReference>
<evidence type="ECO:0000256" key="3">
    <source>
        <dbReference type="ARBA" id="ARBA00012970"/>
    </source>
</evidence>
<dbReference type="Pfam" id="PF01488">
    <property type="entry name" value="Shikimate_DH"/>
    <property type="match status" value="1"/>
</dbReference>
<dbReference type="SUPFAM" id="SSF51735">
    <property type="entry name" value="NAD(P)-binding Rossmann-fold domains"/>
    <property type="match status" value="1"/>
</dbReference>
<dbReference type="PANTHER" id="PTHR43013:SF1">
    <property type="entry name" value="GLUTAMYL-TRNA REDUCTASE"/>
    <property type="match status" value="1"/>
</dbReference>
<dbReference type="PIRSF" id="PIRSF000445">
    <property type="entry name" value="4pyrrol_synth_GluRdtase"/>
    <property type="match status" value="1"/>
</dbReference>
<protein>
    <recommendedName>
        <fullName evidence="8 9">Glutamyl-tRNA reductase</fullName>
        <shortName evidence="9">GluTR</shortName>
        <ecNumber evidence="3 9">1.2.1.70</ecNumber>
    </recommendedName>
</protein>
<dbReference type="SUPFAM" id="SSF69075">
    <property type="entry name" value="Glutamyl tRNA-reductase dimerization domain"/>
    <property type="match status" value="1"/>
</dbReference>
<dbReference type="AlphaFoldDB" id="A0A841JPP5"/>
<comment type="miscellaneous">
    <text evidence="9">During catalysis, the active site Cys acts as a nucleophile attacking the alpha-carbonyl group of tRNA-bound glutamate with the formation of a thioester intermediate between enzyme and glutamate, and the concomitant release of tRNA(Glu). The thioester intermediate is finally reduced by direct hydride transfer from NADPH, to form the product GSA.</text>
</comment>
<evidence type="ECO:0000256" key="14">
    <source>
        <dbReference type="RuleBase" id="RU000584"/>
    </source>
</evidence>
<dbReference type="GO" id="GO:0019353">
    <property type="term" value="P:protoporphyrinogen IX biosynthetic process from glutamate"/>
    <property type="evidence" value="ECO:0007669"/>
    <property type="project" value="TreeGrafter"/>
</dbReference>
<feature type="binding site" evidence="9 11">
    <location>
        <begin position="111"/>
        <end position="113"/>
    </location>
    <ligand>
        <name>substrate</name>
    </ligand>
</feature>
<feature type="binding site" evidence="9 12">
    <location>
        <begin position="186"/>
        <end position="191"/>
    </location>
    <ligand>
        <name>NADP(+)</name>
        <dbReference type="ChEBI" id="CHEBI:58349"/>
    </ligand>
</feature>
<evidence type="ECO:0000256" key="8">
    <source>
        <dbReference type="ARBA" id="ARBA00068659"/>
    </source>
</evidence>
<dbReference type="HAMAP" id="MF_00087">
    <property type="entry name" value="Glu_tRNA_reductase"/>
    <property type="match status" value="1"/>
</dbReference>